<organism evidence="1 2">
    <name type="scientific">Gracilibacillus marinus</name>
    <dbReference type="NCBI Taxonomy" id="630535"/>
    <lineage>
        <taxon>Bacteria</taxon>
        <taxon>Bacillati</taxon>
        <taxon>Bacillota</taxon>
        <taxon>Bacilli</taxon>
        <taxon>Bacillales</taxon>
        <taxon>Bacillaceae</taxon>
        <taxon>Gracilibacillus</taxon>
    </lineage>
</organism>
<accession>A0ABV8VY30</accession>
<evidence type="ECO:0000313" key="1">
    <source>
        <dbReference type="EMBL" id="MFC4389064.1"/>
    </source>
</evidence>
<dbReference type="Proteomes" id="UP001595880">
    <property type="component" value="Unassembled WGS sequence"/>
</dbReference>
<dbReference type="EMBL" id="JBHSDV010000006">
    <property type="protein sequence ID" value="MFC4389064.1"/>
    <property type="molecule type" value="Genomic_DNA"/>
</dbReference>
<name>A0ABV8VY30_9BACI</name>
<comment type="caution">
    <text evidence="1">The sequence shown here is derived from an EMBL/GenBank/DDBJ whole genome shotgun (WGS) entry which is preliminary data.</text>
</comment>
<protein>
    <submittedName>
        <fullName evidence="1">Uncharacterized protein</fullName>
    </submittedName>
</protein>
<dbReference type="RefSeq" id="WP_390200540.1">
    <property type="nucleotide sequence ID" value="NZ_JBHSDV010000006.1"/>
</dbReference>
<keyword evidence="2" id="KW-1185">Reference proteome</keyword>
<evidence type="ECO:0000313" key="2">
    <source>
        <dbReference type="Proteomes" id="UP001595880"/>
    </source>
</evidence>
<sequence>MIFNGTIINVSNQSLEYKEEELIVSGEITYNVAGLSKEELSNHKSYIKAIQFIGDDNVEYLLKLK</sequence>
<reference evidence="2" key="1">
    <citation type="journal article" date="2019" name="Int. J. Syst. Evol. Microbiol.">
        <title>The Global Catalogue of Microorganisms (GCM) 10K type strain sequencing project: providing services to taxonomists for standard genome sequencing and annotation.</title>
        <authorList>
            <consortium name="The Broad Institute Genomics Platform"/>
            <consortium name="The Broad Institute Genome Sequencing Center for Infectious Disease"/>
            <person name="Wu L."/>
            <person name="Ma J."/>
        </authorList>
    </citation>
    <scope>NUCLEOTIDE SEQUENCE [LARGE SCALE GENOMIC DNA]</scope>
    <source>
        <strain evidence="2">KACC 14058</strain>
    </source>
</reference>
<gene>
    <name evidence="1" type="ORF">ACFOZ1_14875</name>
</gene>
<proteinExistence type="predicted"/>